<dbReference type="GO" id="GO:0045296">
    <property type="term" value="F:cadherin binding"/>
    <property type="evidence" value="ECO:0007669"/>
    <property type="project" value="InterPro"/>
</dbReference>
<keyword evidence="4" id="KW-1185">Reference proteome</keyword>
<dbReference type="Proteomes" id="UP000265140">
    <property type="component" value="Chromosome 9"/>
</dbReference>
<dbReference type="SUPFAM" id="SSF48371">
    <property type="entry name" value="ARM repeat"/>
    <property type="match status" value="1"/>
</dbReference>
<sequence length="424" mass="46429">CEVHNGTAKVNEWKQTYYGGDSGFQSGATTVRTDDDGTEYSSKQYTTVTTTVISDSPADVESQYALTRSQRVRAAMFPETMECTAVLSTQTDASQMTNVQRLAEPSQLLKTAIVHLINYQDDAELATRAIPELTKLLNDEDPVVVNKAAMIVNQLTRKEASRRALMSSPQMVASVVRAMQNTGDMETARATASILHNLSHQREGLLSIFKSGGIPALVRMLSSPMESVLFYAITTLHNLLLHQEGAKMAVRLADGLQRMVPLLKNSNPKFLAITTDCLQLLSYGNQESKLIILANNGPEGLVHIMRNYSYEKLLWTTSRVLKVLSVCPSNKPAIVDAGGMQALGKHLTGSSQRLMQNCLWTLRNLSDAATKQEGLDNLLQTLVGLLSSDDVNMLTCSTGILSNLTCTTEHPHARPFGKNLSVRL</sequence>
<dbReference type="FunFam" id="1.25.10.10:FF:001612">
    <property type="entry name" value="Junction plakoglobin 1b"/>
    <property type="match status" value="1"/>
</dbReference>
<feature type="repeat" description="ARM" evidence="2">
    <location>
        <begin position="296"/>
        <end position="339"/>
    </location>
</feature>
<dbReference type="PROSITE" id="PS50176">
    <property type="entry name" value="ARM_REPEAT"/>
    <property type="match status" value="5"/>
</dbReference>
<dbReference type="Ensembl" id="ENSELUT00000071192.2">
    <property type="protein sequence ID" value="ENSELUP00000074759.2"/>
    <property type="gene ID" value="ENSELUG00000009933.3"/>
</dbReference>
<organism evidence="3 4">
    <name type="scientific">Esox lucius</name>
    <name type="common">Northern pike</name>
    <dbReference type="NCBI Taxonomy" id="8010"/>
    <lineage>
        <taxon>Eukaryota</taxon>
        <taxon>Metazoa</taxon>
        <taxon>Chordata</taxon>
        <taxon>Craniata</taxon>
        <taxon>Vertebrata</taxon>
        <taxon>Euteleostomi</taxon>
        <taxon>Actinopterygii</taxon>
        <taxon>Neopterygii</taxon>
        <taxon>Teleostei</taxon>
        <taxon>Protacanthopterygii</taxon>
        <taxon>Esociformes</taxon>
        <taxon>Esocidae</taxon>
        <taxon>Esox</taxon>
    </lineage>
</organism>
<dbReference type="SMART" id="SM00185">
    <property type="entry name" value="ARM"/>
    <property type="match status" value="7"/>
</dbReference>
<evidence type="ECO:0000256" key="2">
    <source>
        <dbReference type="PROSITE-ProRule" id="PRU00259"/>
    </source>
</evidence>
<evidence type="ECO:0000313" key="4">
    <source>
        <dbReference type="Proteomes" id="UP000265140"/>
    </source>
</evidence>
<evidence type="ECO:0000313" key="3">
    <source>
        <dbReference type="Ensembl" id="ENSELUP00000074759.2"/>
    </source>
</evidence>
<dbReference type="InterPro" id="IPR011989">
    <property type="entry name" value="ARM-like"/>
</dbReference>
<reference evidence="3" key="2">
    <citation type="submission" date="2020-02" db="EMBL/GenBank/DDBJ databases">
        <title>Esox lucius (northern pike) genome, fEsoLuc1, primary haplotype.</title>
        <authorList>
            <person name="Myers G."/>
            <person name="Karagic N."/>
            <person name="Meyer A."/>
            <person name="Pippel M."/>
            <person name="Reichard M."/>
            <person name="Winkler S."/>
            <person name="Tracey A."/>
            <person name="Sims Y."/>
            <person name="Howe K."/>
            <person name="Rhie A."/>
            <person name="Formenti G."/>
            <person name="Durbin R."/>
            <person name="Fedrigo O."/>
            <person name="Jarvis E.D."/>
        </authorList>
    </citation>
    <scope>NUCLEOTIDE SEQUENCE [LARGE SCALE GENOMIC DNA]</scope>
</reference>
<evidence type="ECO:0008006" key="5">
    <source>
        <dbReference type="Google" id="ProtNLM"/>
    </source>
</evidence>
<evidence type="ECO:0000256" key="1">
    <source>
        <dbReference type="ARBA" id="ARBA00005462"/>
    </source>
</evidence>
<dbReference type="InterPro" id="IPR000225">
    <property type="entry name" value="Armadillo"/>
</dbReference>
<reference evidence="3" key="3">
    <citation type="submission" date="2025-08" db="UniProtKB">
        <authorList>
            <consortium name="Ensembl"/>
        </authorList>
    </citation>
    <scope>IDENTIFICATION</scope>
</reference>
<dbReference type="Pfam" id="PF00514">
    <property type="entry name" value="Arm"/>
    <property type="match status" value="2"/>
</dbReference>
<feature type="repeat" description="ARM" evidence="2">
    <location>
        <begin position="377"/>
        <end position="405"/>
    </location>
</feature>
<dbReference type="GO" id="GO:0007155">
    <property type="term" value="P:cell adhesion"/>
    <property type="evidence" value="ECO:0007669"/>
    <property type="project" value="InterPro"/>
</dbReference>
<dbReference type="AlphaFoldDB" id="A0A6Q2Z8N3"/>
<proteinExistence type="inferred from homology"/>
<dbReference type="CDD" id="cd21725">
    <property type="entry name" value="CTNNAbd_CTNNG"/>
    <property type="match status" value="1"/>
</dbReference>
<dbReference type="InterPro" id="IPR013284">
    <property type="entry name" value="Beta-catenin"/>
</dbReference>
<name>A0A6Q2Z8N3_ESOLU</name>
<accession>A0A6Q2Z8N3</accession>
<reference evidence="4" key="1">
    <citation type="journal article" date="2014" name="PLoS ONE">
        <title>The genome and linkage map of the northern pike (Esox lucius): conserved synteny revealed between the salmonid sister group and the Neoteleostei.</title>
        <authorList>
            <person name="Rondeau E.B."/>
            <person name="Minkley D.R."/>
            <person name="Leong J.S."/>
            <person name="Messmer A.M."/>
            <person name="Jantzen J.R."/>
            <person name="von Schalburg K.R."/>
            <person name="Lemon C."/>
            <person name="Bird N.H."/>
            <person name="Koop B.F."/>
        </authorList>
    </citation>
    <scope>NUCLEOTIDE SEQUENCE</scope>
</reference>
<feature type="repeat" description="ARM" evidence="2">
    <location>
        <begin position="128"/>
        <end position="168"/>
    </location>
</feature>
<reference evidence="3" key="4">
    <citation type="submission" date="2025-09" db="UniProtKB">
        <authorList>
            <consortium name="Ensembl"/>
        </authorList>
    </citation>
    <scope>IDENTIFICATION</scope>
</reference>
<comment type="similarity">
    <text evidence="1">Belongs to the beta-catenin family.</text>
</comment>
<feature type="repeat" description="ARM" evidence="2">
    <location>
        <begin position="170"/>
        <end position="213"/>
    </location>
</feature>
<dbReference type="GO" id="GO:0005911">
    <property type="term" value="C:cell-cell junction"/>
    <property type="evidence" value="ECO:0007669"/>
    <property type="project" value="UniProtKB-ARBA"/>
</dbReference>
<dbReference type="Gene3D" id="1.25.10.10">
    <property type="entry name" value="Leucine-rich Repeat Variant"/>
    <property type="match status" value="1"/>
</dbReference>
<protein>
    <recommendedName>
        <fullName evidence="5">Junction plakoglobin</fullName>
    </recommendedName>
</protein>
<dbReference type="GeneTree" id="ENSGT00940000156395"/>
<feature type="repeat" description="ARM" evidence="2">
    <location>
        <begin position="212"/>
        <end position="254"/>
    </location>
</feature>
<dbReference type="PANTHER" id="PTHR45976">
    <property type="entry name" value="ARMADILLO SEGMENT POLARITY PROTEIN"/>
    <property type="match status" value="1"/>
</dbReference>
<dbReference type="PRINTS" id="PR01869">
    <property type="entry name" value="BCATNINFAMLY"/>
</dbReference>
<dbReference type="InterPro" id="IPR016024">
    <property type="entry name" value="ARM-type_fold"/>
</dbReference>
<dbReference type="GO" id="GO:0016020">
    <property type="term" value="C:membrane"/>
    <property type="evidence" value="ECO:0007669"/>
    <property type="project" value="UniProtKB-ARBA"/>
</dbReference>
<dbReference type="Bgee" id="ENSELUG00000009933">
    <property type="expression patterns" value="Expressed in nose and 15 other cell types or tissues"/>
</dbReference>